<evidence type="ECO:0000259" key="1">
    <source>
        <dbReference type="Pfam" id="PF12697"/>
    </source>
</evidence>
<evidence type="ECO:0000313" key="3">
    <source>
        <dbReference type="Proteomes" id="UP000373149"/>
    </source>
</evidence>
<dbReference type="InterPro" id="IPR000073">
    <property type="entry name" value="AB_hydrolase_1"/>
</dbReference>
<dbReference type="Gene3D" id="3.40.50.1820">
    <property type="entry name" value="alpha/beta hydrolase"/>
    <property type="match status" value="1"/>
</dbReference>
<organism evidence="2 3">
    <name type="scientific">Streptomyces acidicola</name>
    <dbReference type="NCBI Taxonomy" id="2596892"/>
    <lineage>
        <taxon>Bacteria</taxon>
        <taxon>Bacillati</taxon>
        <taxon>Actinomycetota</taxon>
        <taxon>Actinomycetes</taxon>
        <taxon>Kitasatosporales</taxon>
        <taxon>Streptomycetaceae</taxon>
        <taxon>Streptomyces</taxon>
    </lineage>
</organism>
<name>A0A5N8WSJ5_9ACTN</name>
<comment type="caution">
    <text evidence="2">The sequence shown here is derived from an EMBL/GenBank/DDBJ whole genome shotgun (WGS) entry which is preliminary data.</text>
</comment>
<sequence>MVAAAPPDGAANAGHKAGKQTKPTVILVHGAWADTSSWNGEVSILRRAGYTVRAIGNPLQNLTTDAQAVKYFLKSIKGPIVLVGHSYGGSVITNAAQGVSNVKALVYVDAAAPAVGETTAQLSGPTSVLAKWSPSDLYDAVPYPNAPSKASALYLKENVFVTKFASSVAREQAVNLWATQRAATTVAFNTPSKYAAWKTIPSWYFISSGDQIITPDSEKKMASRARSKVTVYKGGSHLTLVSDPAAVTKVIRSAISSVQ</sequence>
<keyword evidence="3" id="KW-1185">Reference proteome</keyword>
<dbReference type="PANTHER" id="PTHR37017">
    <property type="entry name" value="AB HYDROLASE-1 DOMAIN-CONTAINING PROTEIN-RELATED"/>
    <property type="match status" value="1"/>
</dbReference>
<dbReference type="SUPFAM" id="SSF53474">
    <property type="entry name" value="alpha/beta-Hydrolases"/>
    <property type="match status" value="1"/>
</dbReference>
<accession>A0A5N8WSJ5</accession>
<dbReference type="Proteomes" id="UP000373149">
    <property type="component" value="Unassembled WGS sequence"/>
</dbReference>
<dbReference type="EMBL" id="VMNX01000060">
    <property type="protein sequence ID" value="MPY50373.1"/>
    <property type="molecule type" value="Genomic_DNA"/>
</dbReference>
<proteinExistence type="predicted"/>
<reference evidence="2 3" key="1">
    <citation type="submission" date="2019-09" db="EMBL/GenBank/DDBJ databases">
        <authorList>
            <person name="Duangmal K."/>
            <person name="Teo W.F.A."/>
            <person name="Lipun K."/>
        </authorList>
    </citation>
    <scope>NUCLEOTIDE SEQUENCE [LARGE SCALE GENOMIC DNA]</scope>
    <source>
        <strain evidence="2 3">K1PN6</strain>
    </source>
</reference>
<protein>
    <submittedName>
        <fullName evidence="2">Alpha/beta hydrolase</fullName>
    </submittedName>
</protein>
<keyword evidence="2" id="KW-0378">Hydrolase</keyword>
<dbReference type="Pfam" id="PF12697">
    <property type="entry name" value="Abhydrolase_6"/>
    <property type="match status" value="1"/>
</dbReference>
<evidence type="ECO:0000313" key="2">
    <source>
        <dbReference type="EMBL" id="MPY50373.1"/>
    </source>
</evidence>
<dbReference type="AlphaFoldDB" id="A0A5N8WSJ5"/>
<gene>
    <name evidence="2" type="ORF">FPZ41_18045</name>
</gene>
<dbReference type="GO" id="GO:0016787">
    <property type="term" value="F:hydrolase activity"/>
    <property type="evidence" value="ECO:0007669"/>
    <property type="project" value="UniProtKB-KW"/>
</dbReference>
<feature type="domain" description="AB hydrolase-1" evidence="1">
    <location>
        <begin position="25"/>
        <end position="248"/>
    </location>
</feature>
<dbReference type="InterPro" id="IPR052897">
    <property type="entry name" value="Sec-Metab_Biosynth_Hydrolase"/>
</dbReference>
<dbReference type="PANTHER" id="PTHR37017:SF11">
    <property type="entry name" value="ESTERASE_LIPASE_THIOESTERASE DOMAIN-CONTAINING PROTEIN"/>
    <property type="match status" value="1"/>
</dbReference>
<dbReference type="InterPro" id="IPR029058">
    <property type="entry name" value="AB_hydrolase_fold"/>
</dbReference>